<feature type="binding site" evidence="2">
    <location>
        <position position="10"/>
    </location>
    <ligand>
        <name>Zn(2+)</name>
        <dbReference type="ChEBI" id="CHEBI:29105"/>
        <label>1</label>
    </ligand>
</feature>
<reference evidence="3" key="1">
    <citation type="submission" date="2020-10" db="EMBL/GenBank/DDBJ databases">
        <title>Ca. Dormibacterota MAGs.</title>
        <authorList>
            <person name="Montgomery K."/>
        </authorList>
    </citation>
    <scope>NUCLEOTIDE SEQUENCE [LARGE SCALE GENOMIC DNA]</scope>
    <source>
        <strain evidence="3">SC8812_S17_10</strain>
    </source>
</reference>
<feature type="active site" description="Nucleophile" evidence="1">
    <location>
        <position position="116"/>
    </location>
</feature>
<dbReference type="Gene3D" id="3.30.1360.130">
    <property type="entry name" value="Dipeptide transport protein"/>
    <property type="match status" value="1"/>
</dbReference>
<evidence type="ECO:0000256" key="2">
    <source>
        <dbReference type="PIRSR" id="PIRSR015853-2"/>
    </source>
</evidence>
<proteinExistence type="predicted"/>
<feature type="binding site" evidence="2">
    <location>
        <position position="136"/>
    </location>
    <ligand>
        <name>Zn(2+)</name>
        <dbReference type="ChEBI" id="CHEBI:29105"/>
        <label>2</label>
    </ligand>
</feature>
<feature type="binding site" evidence="2">
    <location>
        <position position="60"/>
    </location>
    <ligand>
        <name>Zn(2+)</name>
        <dbReference type="ChEBI" id="CHEBI:29105"/>
        <label>2</label>
    </ligand>
</feature>
<keyword evidence="2" id="KW-0479">Metal-binding</keyword>
<name>A0A934KAJ5_9BACT</name>
<evidence type="ECO:0000256" key="1">
    <source>
        <dbReference type="PIRSR" id="PIRSR015853-1"/>
    </source>
</evidence>
<dbReference type="Proteomes" id="UP000612893">
    <property type="component" value="Unassembled WGS sequence"/>
</dbReference>
<gene>
    <name evidence="3" type="ORF">JF922_11855</name>
</gene>
<feature type="binding site" evidence="2">
    <location>
        <position position="8"/>
    </location>
    <ligand>
        <name>Zn(2+)</name>
        <dbReference type="ChEBI" id="CHEBI:29105"/>
        <label>1</label>
    </ligand>
</feature>
<evidence type="ECO:0000313" key="4">
    <source>
        <dbReference type="Proteomes" id="UP000612893"/>
    </source>
</evidence>
<keyword evidence="4" id="KW-1185">Reference proteome</keyword>
<dbReference type="RefSeq" id="WP_338201969.1">
    <property type="nucleotide sequence ID" value="NZ_JAEKNR010000125.1"/>
</dbReference>
<dbReference type="InterPro" id="IPR027476">
    <property type="entry name" value="DppA_N"/>
</dbReference>
<dbReference type="GO" id="GO:0046872">
    <property type="term" value="F:metal ion binding"/>
    <property type="evidence" value="ECO:0007669"/>
    <property type="project" value="UniProtKB-KW"/>
</dbReference>
<feature type="binding site" evidence="2">
    <location>
        <position position="104"/>
    </location>
    <ligand>
        <name>Zn(2+)</name>
        <dbReference type="ChEBI" id="CHEBI:29105"/>
        <label>2</label>
    </ligand>
</feature>
<dbReference type="SUPFAM" id="SSF63992">
    <property type="entry name" value="Dipeptide transport protein"/>
    <property type="match status" value="1"/>
</dbReference>
<protein>
    <submittedName>
        <fullName evidence="3">M55 family metallopeptidase</fullName>
    </submittedName>
</protein>
<keyword evidence="2" id="KW-0862">Zinc</keyword>
<feature type="binding site" evidence="2">
    <location>
        <position position="8"/>
    </location>
    <ligand>
        <name>Zn(2+)</name>
        <dbReference type="ChEBI" id="CHEBI:29105"/>
        <label>2</label>
    </ligand>
</feature>
<organism evidence="3 4">
    <name type="scientific">Candidatus Nephthysia bennettiae</name>
    <dbReference type="NCBI Taxonomy" id="3127016"/>
    <lineage>
        <taxon>Bacteria</taxon>
        <taxon>Bacillati</taxon>
        <taxon>Candidatus Dormiibacterota</taxon>
        <taxon>Candidatus Dormibacteria</taxon>
        <taxon>Candidatus Dormibacterales</taxon>
        <taxon>Candidatus Dormibacteraceae</taxon>
        <taxon>Candidatus Nephthysia</taxon>
    </lineage>
</organism>
<dbReference type="Pfam" id="PF04951">
    <property type="entry name" value="Peptidase_M55"/>
    <property type="match status" value="1"/>
</dbReference>
<dbReference type="EMBL" id="JAEKNR010000125">
    <property type="protein sequence ID" value="MBJ7598763.1"/>
    <property type="molecule type" value="Genomic_DNA"/>
</dbReference>
<dbReference type="Gene3D" id="3.40.50.10780">
    <property type="entry name" value="Dipeptide transport protein"/>
    <property type="match status" value="1"/>
</dbReference>
<dbReference type="CDD" id="cd08663">
    <property type="entry name" value="DAP_dppA_1"/>
    <property type="match status" value="1"/>
</dbReference>
<dbReference type="AlphaFoldDB" id="A0A934KAJ5"/>
<comment type="caution">
    <text evidence="3">The sequence shown here is derived from an EMBL/GenBank/DDBJ whole genome shotgun (WGS) entry which is preliminary data.</text>
</comment>
<dbReference type="InterPro" id="IPR036177">
    <property type="entry name" value="Peptidase_M55_sf"/>
</dbReference>
<accession>A0A934KAJ5</accession>
<sequence>MKLFISADMEGVAGVARDEQTDPAGRDYGLARRLMTLEVNAAIEGALEAGVQEIVVSDGHWFGTNLLPDELHPVAELLSGYPRRLYMAEGMGPGFDAAFFVGYHASAGTRDAVLDHSGADPRLVAEVRLNGAAQSEGSLNGYLCGYFDCPVTLFTGDAAAVSQMHGFRLEVEGVVVKEGLAQQAARSLHPEIARQRIRTGARRAFERLDNIAPMRLEGGIELQVDFLRTAMADSCERVPGVRRVGSRSVAYAGDDYVQIYKLYLAMIDLAQAATS</sequence>
<dbReference type="PIRSF" id="PIRSF015853">
    <property type="entry name" value="Pep_DppA"/>
    <property type="match status" value="1"/>
</dbReference>
<evidence type="ECO:0000313" key="3">
    <source>
        <dbReference type="EMBL" id="MBJ7598763.1"/>
    </source>
</evidence>
<dbReference type="InterPro" id="IPR007035">
    <property type="entry name" value="Peptidase_M55"/>
</dbReference>